<evidence type="ECO:0000256" key="5">
    <source>
        <dbReference type="SAM" id="MobiDB-lite"/>
    </source>
</evidence>
<feature type="transmembrane region" description="Helical" evidence="6">
    <location>
        <begin position="541"/>
        <end position="560"/>
    </location>
</feature>
<accession>A0A9P4M0D9</accession>
<dbReference type="PANTHER" id="PTHR23507:SF40">
    <property type="entry name" value="TETRACYCLINE-EFFLUX TRANSPORTER"/>
    <property type="match status" value="1"/>
</dbReference>
<evidence type="ECO:0000256" key="6">
    <source>
        <dbReference type="SAM" id="Phobius"/>
    </source>
</evidence>
<feature type="transmembrane region" description="Helical" evidence="6">
    <location>
        <begin position="446"/>
        <end position="468"/>
    </location>
</feature>
<feature type="transmembrane region" description="Helical" evidence="6">
    <location>
        <begin position="508"/>
        <end position="529"/>
    </location>
</feature>
<proteinExistence type="predicted"/>
<dbReference type="InterPro" id="IPR036259">
    <property type="entry name" value="MFS_trans_sf"/>
</dbReference>
<dbReference type="GO" id="GO:0016020">
    <property type="term" value="C:membrane"/>
    <property type="evidence" value="ECO:0007669"/>
    <property type="project" value="UniProtKB-SubCell"/>
</dbReference>
<comment type="caution">
    <text evidence="8">The sequence shown here is derived from an EMBL/GenBank/DDBJ whole genome shotgun (WGS) entry which is preliminary data.</text>
</comment>
<dbReference type="OrthoDB" id="3026777at2759"/>
<feature type="region of interest" description="Disordered" evidence="5">
    <location>
        <begin position="1"/>
        <end position="71"/>
    </location>
</feature>
<organism evidence="8 9">
    <name type="scientific">Rhizodiscina lignyota</name>
    <dbReference type="NCBI Taxonomy" id="1504668"/>
    <lineage>
        <taxon>Eukaryota</taxon>
        <taxon>Fungi</taxon>
        <taxon>Dikarya</taxon>
        <taxon>Ascomycota</taxon>
        <taxon>Pezizomycotina</taxon>
        <taxon>Dothideomycetes</taxon>
        <taxon>Pleosporomycetidae</taxon>
        <taxon>Aulographales</taxon>
        <taxon>Rhizodiscinaceae</taxon>
        <taxon>Rhizodiscina</taxon>
    </lineage>
</organism>
<gene>
    <name evidence="8" type="ORF">NA57DRAFT_50458</name>
</gene>
<feature type="compositionally biased region" description="Basic and acidic residues" evidence="5">
    <location>
        <begin position="38"/>
        <end position="48"/>
    </location>
</feature>
<dbReference type="Pfam" id="PF07690">
    <property type="entry name" value="MFS_1"/>
    <property type="match status" value="1"/>
</dbReference>
<evidence type="ECO:0000259" key="7">
    <source>
        <dbReference type="PROSITE" id="PS50850"/>
    </source>
</evidence>
<dbReference type="InterPro" id="IPR011701">
    <property type="entry name" value="MFS"/>
</dbReference>
<reference evidence="8" key="1">
    <citation type="journal article" date="2020" name="Stud. Mycol.">
        <title>101 Dothideomycetes genomes: a test case for predicting lifestyles and emergence of pathogens.</title>
        <authorList>
            <person name="Haridas S."/>
            <person name="Albert R."/>
            <person name="Binder M."/>
            <person name="Bloem J."/>
            <person name="Labutti K."/>
            <person name="Salamov A."/>
            <person name="Andreopoulos B."/>
            <person name="Baker S."/>
            <person name="Barry K."/>
            <person name="Bills G."/>
            <person name="Bluhm B."/>
            <person name="Cannon C."/>
            <person name="Castanera R."/>
            <person name="Culley D."/>
            <person name="Daum C."/>
            <person name="Ezra D."/>
            <person name="Gonzalez J."/>
            <person name="Henrissat B."/>
            <person name="Kuo A."/>
            <person name="Liang C."/>
            <person name="Lipzen A."/>
            <person name="Lutzoni F."/>
            <person name="Magnuson J."/>
            <person name="Mondo S."/>
            <person name="Nolan M."/>
            <person name="Ohm R."/>
            <person name="Pangilinan J."/>
            <person name="Park H.-J."/>
            <person name="Ramirez L."/>
            <person name="Alfaro M."/>
            <person name="Sun H."/>
            <person name="Tritt A."/>
            <person name="Yoshinaga Y."/>
            <person name="Zwiers L.-H."/>
            <person name="Turgeon B."/>
            <person name="Goodwin S."/>
            <person name="Spatafora J."/>
            <person name="Crous P."/>
            <person name="Grigoriev I."/>
        </authorList>
    </citation>
    <scope>NUCLEOTIDE SEQUENCE</scope>
    <source>
        <strain evidence="8">CBS 133067</strain>
    </source>
</reference>
<evidence type="ECO:0000256" key="2">
    <source>
        <dbReference type="ARBA" id="ARBA00022692"/>
    </source>
</evidence>
<evidence type="ECO:0000256" key="4">
    <source>
        <dbReference type="ARBA" id="ARBA00023136"/>
    </source>
</evidence>
<dbReference type="PANTHER" id="PTHR23507">
    <property type="entry name" value="ZGC:174356"/>
    <property type="match status" value="1"/>
</dbReference>
<evidence type="ECO:0000256" key="1">
    <source>
        <dbReference type="ARBA" id="ARBA00004141"/>
    </source>
</evidence>
<evidence type="ECO:0000256" key="3">
    <source>
        <dbReference type="ARBA" id="ARBA00022989"/>
    </source>
</evidence>
<keyword evidence="2 6" id="KW-0812">Transmembrane</keyword>
<dbReference type="PROSITE" id="PS00216">
    <property type="entry name" value="SUGAR_TRANSPORT_1"/>
    <property type="match status" value="1"/>
</dbReference>
<dbReference type="InterPro" id="IPR005829">
    <property type="entry name" value="Sugar_transporter_CS"/>
</dbReference>
<feature type="domain" description="Major facilitator superfamily (MFS) profile" evidence="7">
    <location>
        <begin position="98"/>
        <end position="565"/>
    </location>
</feature>
<feature type="transmembrane region" description="Helical" evidence="6">
    <location>
        <begin position="406"/>
        <end position="425"/>
    </location>
</feature>
<name>A0A9P4M0D9_9PEZI</name>
<evidence type="ECO:0000313" key="8">
    <source>
        <dbReference type="EMBL" id="KAF2092368.1"/>
    </source>
</evidence>
<feature type="transmembrane region" description="Helical" evidence="6">
    <location>
        <begin position="221"/>
        <end position="243"/>
    </location>
</feature>
<keyword evidence="4 6" id="KW-0472">Membrane</keyword>
<dbReference type="AlphaFoldDB" id="A0A9P4M0D9"/>
<sequence length="599" mass="65364">MQNEEIFEAEAEIENAEHNSKGQQELGKKAITVATGDIDSRRRDREGEESPLLGEGYSSPVGSNFGGSDDDWPGDRDFVDVPWHKRPSIYWLLPCFLVYALAFGGIIVPKLNLYVTLICREYMSDKAINDPSFTFLPVIYGDDNPQCRIPEVSARVAQFTLAGQLISGILSAIVSPKLGALSDRYGRKRILIYCSAGMFVTELITIAAATRPDTFPSPYLLLGFLAEGLCGSFIASMAISNSYAADCTPPHKRNVVFGFFHGCLFTGIALGPILAAYLIELTGTVVTVFYVALGVHIFFIIVLIFVIPESLSVRRQLAAQEKHRLEMEELGPAADWINQLRSFNLLAPLKILYPTGPGTNVALRRNLVLLAAVDTIMFGVAMGAMSIIVIYTNYKFGWGNFESSRFVSIVNSCRVACLLILMPLLTRIVRGPAATRPRQRNTGSDLFDLSVIRLAIVFDMMGFVGYSIARDGTLFIISGAIASAGGIGSPTMQAALTKHVPHDRVGQLLGASGLLHALARVVAPTIFNGIYSATVGKFDQTVFVCLAATFGVAFVCSWFVRPHGMFSSHPPRRLGCAVQFSNTFDILDEPLVSDTEKRD</sequence>
<evidence type="ECO:0000313" key="9">
    <source>
        <dbReference type="Proteomes" id="UP000799772"/>
    </source>
</evidence>
<feature type="transmembrane region" description="Helical" evidence="6">
    <location>
        <begin position="474"/>
        <end position="496"/>
    </location>
</feature>
<feature type="transmembrane region" description="Helical" evidence="6">
    <location>
        <begin position="285"/>
        <end position="307"/>
    </location>
</feature>
<keyword evidence="3 6" id="KW-1133">Transmembrane helix</keyword>
<dbReference type="PROSITE" id="PS50850">
    <property type="entry name" value="MFS"/>
    <property type="match status" value="1"/>
</dbReference>
<dbReference type="InterPro" id="IPR020846">
    <property type="entry name" value="MFS_dom"/>
</dbReference>
<feature type="compositionally biased region" description="Acidic residues" evidence="5">
    <location>
        <begin position="1"/>
        <end position="14"/>
    </location>
</feature>
<dbReference type="Proteomes" id="UP000799772">
    <property type="component" value="Unassembled WGS sequence"/>
</dbReference>
<keyword evidence="9" id="KW-1185">Reference proteome</keyword>
<dbReference type="GO" id="GO:0022857">
    <property type="term" value="F:transmembrane transporter activity"/>
    <property type="evidence" value="ECO:0007669"/>
    <property type="project" value="InterPro"/>
</dbReference>
<feature type="transmembrane region" description="Helical" evidence="6">
    <location>
        <begin position="367"/>
        <end position="394"/>
    </location>
</feature>
<comment type="subcellular location">
    <subcellularLocation>
        <location evidence="1">Membrane</location>
        <topology evidence="1">Multi-pass membrane protein</topology>
    </subcellularLocation>
</comment>
<protein>
    <submittedName>
        <fullName evidence="8">MFS general substrate transporter</fullName>
    </submittedName>
</protein>
<dbReference type="SUPFAM" id="SSF103473">
    <property type="entry name" value="MFS general substrate transporter"/>
    <property type="match status" value="1"/>
</dbReference>
<feature type="transmembrane region" description="Helical" evidence="6">
    <location>
        <begin position="255"/>
        <end position="279"/>
    </location>
</feature>
<feature type="transmembrane region" description="Helical" evidence="6">
    <location>
        <begin position="190"/>
        <end position="209"/>
    </location>
</feature>
<dbReference type="Gene3D" id="1.20.1250.20">
    <property type="entry name" value="MFS general substrate transporter like domains"/>
    <property type="match status" value="1"/>
</dbReference>
<feature type="transmembrane region" description="Helical" evidence="6">
    <location>
        <begin position="89"/>
        <end position="108"/>
    </location>
</feature>
<dbReference type="EMBL" id="ML978148">
    <property type="protein sequence ID" value="KAF2092368.1"/>
    <property type="molecule type" value="Genomic_DNA"/>
</dbReference>